<dbReference type="InterPro" id="IPR027417">
    <property type="entry name" value="P-loop_NTPase"/>
</dbReference>
<proteinExistence type="predicted"/>
<dbReference type="SUPFAM" id="SSF52540">
    <property type="entry name" value="P-loop containing nucleoside triphosphate hydrolases"/>
    <property type="match status" value="3"/>
</dbReference>
<dbReference type="PROSITE" id="PS50901">
    <property type="entry name" value="FTSK"/>
    <property type="match status" value="3"/>
</dbReference>
<feature type="compositionally biased region" description="Basic residues" evidence="10">
    <location>
        <begin position="1"/>
        <end position="11"/>
    </location>
</feature>
<evidence type="ECO:0000256" key="5">
    <source>
        <dbReference type="ARBA" id="ARBA00022741"/>
    </source>
</evidence>
<accession>A0ABW7SJC3</accession>
<reference evidence="13 14" key="1">
    <citation type="submission" date="2024-10" db="EMBL/GenBank/DDBJ databases">
        <title>The Natural Products Discovery Center: Release of the First 8490 Sequenced Strains for Exploring Actinobacteria Biosynthetic Diversity.</title>
        <authorList>
            <person name="Kalkreuter E."/>
            <person name="Kautsar S.A."/>
            <person name="Yang D."/>
            <person name="Bader C.D."/>
            <person name="Teijaro C.N."/>
            <person name="Fluegel L."/>
            <person name="Davis C.M."/>
            <person name="Simpson J.R."/>
            <person name="Lauterbach L."/>
            <person name="Steele A.D."/>
            <person name="Gui C."/>
            <person name="Meng S."/>
            <person name="Li G."/>
            <person name="Viehrig K."/>
            <person name="Ye F."/>
            <person name="Su P."/>
            <person name="Kiefer A.F."/>
            <person name="Nichols A."/>
            <person name="Cepeda A.J."/>
            <person name="Yan W."/>
            <person name="Fan B."/>
            <person name="Jiang Y."/>
            <person name="Adhikari A."/>
            <person name="Zheng C.-J."/>
            <person name="Schuster L."/>
            <person name="Cowan T.M."/>
            <person name="Smanski M.J."/>
            <person name="Chevrette M.G."/>
            <person name="De Carvalho L.P.S."/>
            <person name="Shen B."/>
        </authorList>
    </citation>
    <scope>NUCLEOTIDE SEQUENCE [LARGE SCALE GENOMIC DNA]</scope>
    <source>
        <strain evidence="13 14">NPDC021253</strain>
    </source>
</reference>
<feature type="binding site" evidence="9">
    <location>
        <begin position="1114"/>
        <end position="1121"/>
    </location>
    <ligand>
        <name>ATP</name>
        <dbReference type="ChEBI" id="CHEBI:30616"/>
    </ligand>
</feature>
<feature type="region of interest" description="Disordered" evidence="10">
    <location>
        <begin position="1"/>
        <end position="31"/>
    </location>
</feature>
<keyword evidence="6 9" id="KW-0067">ATP-binding</keyword>
<dbReference type="RefSeq" id="WP_396679540.1">
    <property type="nucleotide sequence ID" value="NZ_JBIRPU010000008.1"/>
</dbReference>
<dbReference type="Pfam" id="PF01580">
    <property type="entry name" value="FtsK_SpoIIIE"/>
    <property type="match status" value="3"/>
</dbReference>
<evidence type="ECO:0000256" key="3">
    <source>
        <dbReference type="ARBA" id="ARBA00022692"/>
    </source>
</evidence>
<dbReference type="InterPro" id="IPR002543">
    <property type="entry name" value="FtsK_dom"/>
</dbReference>
<name>A0ABW7SJC3_9ACTN</name>
<evidence type="ECO:0000259" key="12">
    <source>
        <dbReference type="PROSITE" id="PS50901"/>
    </source>
</evidence>
<feature type="binding site" evidence="9">
    <location>
        <begin position="832"/>
        <end position="839"/>
    </location>
    <ligand>
        <name>ATP</name>
        <dbReference type="ChEBI" id="CHEBI:30616"/>
    </ligand>
</feature>
<dbReference type="InterPro" id="IPR003593">
    <property type="entry name" value="AAA+_ATPase"/>
</dbReference>
<comment type="subcellular location">
    <subcellularLocation>
        <location evidence="1">Cell membrane</location>
        <topology evidence="1">Multi-pass membrane protein</topology>
    </subcellularLocation>
</comment>
<feature type="transmembrane region" description="Helical" evidence="11">
    <location>
        <begin position="41"/>
        <end position="59"/>
    </location>
</feature>
<feature type="domain" description="FtsK" evidence="12">
    <location>
        <begin position="1097"/>
        <end position="1280"/>
    </location>
</feature>
<dbReference type="Proteomes" id="UP001611075">
    <property type="component" value="Unassembled WGS sequence"/>
</dbReference>
<dbReference type="PANTHER" id="PTHR22683">
    <property type="entry name" value="SPORULATION PROTEIN RELATED"/>
    <property type="match status" value="1"/>
</dbReference>
<dbReference type="InterPro" id="IPR023836">
    <property type="entry name" value="EccCa-like_Actinobacteria"/>
</dbReference>
<evidence type="ECO:0000256" key="8">
    <source>
        <dbReference type="ARBA" id="ARBA00023136"/>
    </source>
</evidence>
<dbReference type="NCBIfam" id="TIGR03924">
    <property type="entry name" value="T7SS_EccC_a"/>
    <property type="match status" value="1"/>
</dbReference>
<sequence>MSTKPYRRPARRNGPELPHGEISLQEPPAVPEAQGGGFRSFGMILPTLLMSGGMMFMFFGRSTLDSPMGMVMIVMMGGGMLGMVAVQMTTASGNRKDQVNGDRRDYFRYLSQTRLQVREYAEKQRSALAWRHPHPESLWSLAMTSRLWERRPTHPDFSEIRIGTGSQRLAVRITPVESKPVEDLEPVCAKALRRFIKAYATLPGQPVALCLSGFSHVRVGGDRDVALGLVRAMLAQLVTFHAPDELRLAMCTGAEQAAQWEWAKWLPHAKHSSDVDAAGAVRLCGSTLEEVERLLGADFAARSRYDGEAQPSREEPFVVVVCDGGVIPPGARLVVSGYRNAVLIDFDGRGTAGDEQVLNLDVSEADVDMVERDHVGREVRTRLAAPDGLDPVRLRALARIMARHGTKVTGEQPANGLSAVLDLPDLLDIADLDDFDPTGLWHGRPPADRLRVPIGVAADGSAIDLDIKESAEGGMGPHGMLIGATGSGKSELLRTLVLALAATHSSETLNFVLVDFKGGATFVGLDRLPHVSALITNLADEAALVDRMQAVVHGELVRRQELLRRAGNFSSVRDYEKARADGTDLDPLPTLFVIVDEFSELIAANPDFIQLFVMIGRLGRSLAVHLLLASQRLEDGRIHQLEGHLSYRIGLRTFSAMESRAVIGVPDAYELPAEPGNGYLRSSVTSITRFKAAYVSGPHRIRGAKLHHEVIASQVVPFTAQHLSFSTPPPDRAPDQPVDTGTTVLHALVDRLVDQGPPAHQVWLPPMEHPPTLDDVLPPLLPDPEHGLRPVDAGRQTYLRVPLGLIDKPFEQMRDLLVVDLAGVGGHVGVAGGPQSGKSTLLRSLVCGLALTHSPHQLQFYCLDFGGGSLAGLAGLPHIGGVTGRHQPERVLRTVAEVRSILVDRERRYAELGIHGRDMYRQAQAAGQIPQDRFGDVFLVVDGWFTLRQEFEAAEEMAREIAGRGLNYGIHVMCTMGRWSELHMSMRDKIGTRLELRLGDPVESGIDLRAAAQVPRRPGHGLTEAKLHFLGALPRIDGVQSAEGLDAATDELVSAIVDNWPGERAAAVRTLPTALSMDELPSPEPARIALGVDEDRLAPVWHDFRTMPHLTVLGDTESGKTNMLRLVARAVAASYTPAQARIMAVDYRRQLFDDIPEAYRLGYSVSPDSTRATAAEALAGLGQRVPGPDVTPEQLRARDWWSGPELFVLVDDYELLAGHDNPLAGLIPLLPQGGDIGLHVVVARAAAGAMRLSMDPLLRRIQELNTPDVALSCPPTEGPLLGSTKPRSLPPGRALLCTRRGSRLIQTALVPAPAAQSSSDR</sequence>
<keyword evidence="5 9" id="KW-0547">Nucleotide-binding</keyword>
<evidence type="ECO:0000256" key="9">
    <source>
        <dbReference type="PROSITE-ProRule" id="PRU00289"/>
    </source>
</evidence>
<evidence type="ECO:0000256" key="2">
    <source>
        <dbReference type="ARBA" id="ARBA00022475"/>
    </source>
</evidence>
<dbReference type="InterPro" id="IPR050206">
    <property type="entry name" value="FtsK/SpoIIIE/SftA"/>
</dbReference>
<evidence type="ECO:0000256" key="4">
    <source>
        <dbReference type="ARBA" id="ARBA00022737"/>
    </source>
</evidence>
<keyword evidence="7 11" id="KW-1133">Transmembrane helix</keyword>
<dbReference type="NCBIfam" id="TIGR03925">
    <property type="entry name" value="T7SS_EccC_b"/>
    <property type="match status" value="1"/>
</dbReference>
<dbReference type="Gene3D" id="3.40.50.300">
    <property type="entry name" value="P-loop containing nucleotide triphosphate hydrolases"/>
    <property type="match status" value="4"/>
</dbReference>
<protein>
    <submittedName>
        <fullName evidence="13">Type VII secretion protein EccCa</fullName>
    </submittedName>
</protein>
<feature type="transmembrane region" description="Helical" evidence="11">
    <location>
        <begin position="71"/>
        <end position="90"/>
    </location>
</feature>
<dbReference type="SMART" id="SM00382">
    <property type="entry name" value="AAA"/>
    <property type="match status" value="3"/>
</dbReference>
<keyword evidence="2" id="KW-1003">Cell membrane</keyword>
<evidence type="ECO:0000256" key="10">
    <source>
        <dbReference type="SAM" id="MobiDB-lite"/>
    </source>
</evidence>
<evidence type="ECO:0000256" key="7">
    <source>
        <dbReference type="ARBA" id="ARBA00022989"/>
    </source>
</evidence>
<comment type="caution">
    <text evidence="13">The sequence shown here is derived from an EMBL/GenBank/DDBJ whole genome shotgun (WGS) entry which is preliminary data.</text>
</comment>
<gene>
    <name evidence="13" type="primary">eccCa</name>
    <name evidence="13" type="ORF">ACH4OY_14020</name>
</gene>
<feature type="domain" description="FtsK" evidence="12">
    <location>
        <begin position="460"/>
        <end position="660"/>
    </location>
</feature>
<keyword evidence="4" id="KW-0677">Repeat</keyword>
<feature type="binding site" evidence="9">
    <location>
        <begin position="483"/>
        <end position="490"/>
    </location>
    <ligand>
        <name>ATP</name>
        <dbReference type="ChEBI" id="CHEBI:30616"/>
    </ligand>
</feature>
<dbReference type="EMBL" id="JBIRPU010000008">
    <property type="protein sequence ID" value="MFI0793790.1"/>
    <property type="molecule type" value="Genomic_DNA"/>
</dbReference>
<evidence type="ECO:0000256" key="1">
    <source>
        <dbReference type="ARBA" id="ARBA00004651"/>
    </source>
</evidence>
<keyword evidence="3 11" id="KW-0812">Transmembrane</keyword>
<feature type="domain" description="FtsK" evidence="12">
    <location>
        <begin position="813"/>
        <end position="1005"/>
    </location>
</feature>
<evidence type="ECO:0000313" key="13">
    <source>
        <dbReference type="EMBL" id="MFI0793790.1"/>
    </source>
</evidence>
<evidence type="ECO:0000256" key="6">
    <source>
        <dbReference type="ARBA" id="ARBA00022840"/>
    </source>
</evidence>
<evidence type="ECO:0000313" key="14">
    <source>
        <dbReference type="Proteomes" id="UP001611075"/>
    </source>
</evidence>
<keyword evidence="14" id="KW-1185">Reference proteome</keyword>
<evidence type="ECO:0000256" key="11">
    <source>
        <dbReference type="SAM" id="Phobius"/>
    </source>
</evidence>
<keyword evidence="8 11" id="KW-0472">Membrane</keyword>
<organism evidence="13 14">
    <name type="scientific">Micromonospora rubida</name>
    <dbReference type="NCBI Taxonomy" id="2697657"/>
    <lineage>
        <taxon>Bacteria</taxon>
        <taxon>Bacillati</taxon>
        <taxon>Actinomycetota</taxon>
        <taxon>Actinomycetes</taxon>
        <taxon>Micromonosporales</taxon>
        <taxon>Micromonosporaceae</taxon>
        <taxon>Micromonospora</taxon>
    </lineage>
</organism>
<dbReference type="InterPro" id="IPR023837">
    <property type="entry name" value="EccCb-like_Actinobacteria"/>
</dbReference>
<dbReference type="PANTHER" id="PTHR22683:SF1">
    <property type="entry name" value="TYPE VII SECRETION SYSTEM PROTEIN ESSC"/>
    <property type="match status" value="1"/>
</dbReference>